<proteinExistence type="predicted"/>
<evidence type="ECO:0000313" key="1">
    <source>
        <dbReference type="EMBL" id="KAA8480805.1"/>
    </source>
</evidence>
<accession>A0A5M9H3X1</accession>
<sequence length="36" mass="4545">MTDYLERRGWWYEKLSKDFILVKQKNHSASKRGYFY</sequence>
<organism evidence="1 2">
    <name type="scientific">Bacillus paranthracis</name>
    <dbReference type="NCBI Taxonomy" id="2026186"/>
    <lineage>
        <taxon>Bacteria</taxon>
        <taxon>Bacillati</taxon>
        <taxon>Bacillota</taxon>
        <taxon>Bacilli</taxon>
        <taxon>Bacillales</taxon>
        <taxon>Bacillaceae</taxon>
        <taxon>Bacillus</taxon>
        <taxon>Bacillus cereus group</taxon>
    </lineage>
</organism>
<reference evidence="1 2" key="1">
    <citation type="submission" date="2019-09" db="EMBL/GenBank/DDBJ databases">
        <authorList>
            <person name="Geng P."/>
            <person name="Wan X."/>
            <person name="Zhou G."/>
            <person name="Yuan Z."/>
            <person name="Hu X."/>
        </authorList>
    </citation>
    <scope>NUCLEOTIDE SEQUENCE [LARGE SCALE GENOMIC DNA]</scope>
    <source>
        <strain evidence="1 2">EFR-4</strain>
    </source>
</reference>
<dbReference type="Proteomes" id="UP000325411">
    <property type="component" value="Unassembled WGS sequence"/>
</dbReference>
<comment type="caution">
    <text evidence="1">The sequence shown here is derived from an EMBL/GenBank/DDBJ whole genome shotgun (WGS) entry which is preliminary data.</text>
</comment>
<protein>
    <submittedName>
        <fullName evidence="1">Uncharacterized protein</fullName>
    </submittedName>
</protein>
<name>A0A5M9H3X1_9BACI</name>
<gene>
    <name evidence="1" type="ORF">FYW06_03020</name>
</gene>
<dbReference type="AlphaFoldDB" id="A0A5M9H3X1"/>
<dbReference type="RefSeq" id="WP_134974322.1">
    <property type="nucleotide sequence ID" value="NZ_CP048687.1"/>
</dbReference>
<evidence type="ECO:0000313" key="2">
    <source>
        <dbReference type="Proteomes" id="UP000325411"/>
    </source>
</evidence>
<dbReference type="EMBL" id="VXCE01000001">
    <property type="protein sequence ID" value="KAA8480805.1"/>
    <property type="molecule type" value="Genomic_DNA"/>
</dbReference>